<sequence length="158" mass="17863">MELHWKIYLERQGTGERVTVCAVRRRVEGATIADFGLSLAEGRQLLAALQQRVAQDQIRAYDALRRPCRHCGRYRRIKDWRTRIFATALGKVAVKVPTVISCLCTPEPLDDNDDSTHLRFSECSVQPLFPARRTPEVKCLCAKYGSSVSYTCRGFAAT</sequence>
<evidence type="ECO:0000313" key="2">
    <source>
        <dbReference type="Proteomes" id="UP000198866"/>
    </source>
</evidence>
<name>A0A1H7EH48_9BURK</name>
<dbReference type="EMBL" id="FNYE01000064">
    <property type="protein sequence ID" value="SEK13178.1"/>
    <property type="molecule type" value="Genomic_DNA"/>
</dbReference>
<proteinExistence type="predicted"/>
<gene>
    <name evidence="1" type="ORF">SAMN05192539_106421</name>
</gene>
<evidence type="ECO:0000313" key="1">
    <source>
        <dbReference type="EMBL" id="SEK13178.1"/>
    </source>
</evidence>
<keyword evidence="2" id="KW-1185">Reference proteome</keyword>
<reference evidence="2" key="1">
    <citation type="submission" date="2016-10" db="EMBL/GenBank/DDBJ databases">
        <authorList>
            <person name="Varghese N."/>
            <person name="Submissions S."/>
        </authorList>
    </citation>
    <scope>NUCLEOTIDE SEQUENCE [LARGE SCALE GENOMIC DNA]</scope>
    <source>
        <strain evidence="2">LMG 26031</strain>
    </source>
</reference>
<accession>A0A1H7EH48</accession>
<dbReference type="AlphaFoldDB" id="A0A1H7EH48"/>
<dbReference type="Proteomes" id="UP000198866">
    <property type="component" value="Unassembled WGS sequence"/>
</dbReference>
<organism evidence="1 2">
    <name type="scientific">Paraburkholderia diazotrophica</name>
    <dbReference type="NCBI Taxonomy" id="667676"/>
    <lineage>
        <taxon>Bacteria</taxon>
        <taxon>Pseudomonadati</taxon>
        <taxon>Pseudomonadota</taxon>
        <taxon>Betaproteobacteria</taxon>
        <taxon>Burkholderiales</taxon>
        <taxon>Burkholderiaceae</taxon>
        <taxon>Paraburkholderia</taxon>
    </lineage>
</organism>
<protein>
    <submittedName>
        <fullName evidence="1">Uncharacterized protein</fullName>
    </submittedName>
</protein>